<sequence>MVHGVAHVVELDSVGREFAADNSRTLAYPAEGRLQKIWTGDSVLQPTRLFTLTWEKRDGGERDREGRGITGQWPPFGDGVTLPSVCYRVMRARAGFPYMLLQTMRPPLMGYQSNPPQYTTFLAQYTCRRWDTFRRCGALLVADSTFRPLGGGFRREMFQSGRGYTRYRESRVVQPRTDKPSPYSGSTLAVQIHRGGESDQLESSNRCYDFGSQGAQGNNLWQLGHSASLQEPNEILEMLGCERMSQPTTLKLEHSKLSFYPSCAYPYRPSP</sequence>
<dbReference type="Proteomes" id="UP001605036">
    <property type="component" value="Unassembled WGS sequence"/>
</dbReference>
<evidence type="ECO:0000313" key="1">
    <source>
        <dbReference type="EMBL" id="KAL2634042.1"/>
    </source>
</evidence>
<comment type="caution">
    <text evidence="1">The sequence shown here is derived from an EMBL/GenBank/DDBJ whole genome shotgun (WGS) entry which is preliminary data.</text>
</comment>
<gene>
    <name evidence="1" type="ORF">R1flu_005521</name>
</gene>
<organism evidence="1 2">
    <name type="scientific">Riccia fluitans</name>
    <dbReference type="NCBI Taxonomy" id="41844"/>
    <lineage>
        <taxon>Eukaryota</taxon>
        <taxon>Viridiplantae</taxon>
        <taxon>Streptophyta</taxon>
        <taxon>Embryophyta</taxon>
        <taxon>Marchantiophyta</taxon>
        <taxon>Marchantiopsida</taxon>
        <taxon>Marchantiidae</taxon>
        <taxon>Marchantiales</taxon>
        <taxon>Ricciaceae</taxon>
        <taxon>Riccia</taxon>
    </lineage>
</organism>
<keyword evidence="2" id="KW-1185">Reference proteome</keyword>
<dbReference type="EMBL" id="JBHFFA010000003">
    <property type="protein sequence ID" value="KAL2634042.1"/>
    <property type="molecule type" value="Genomic_DNA"/>
</dbReference>
<name>A0ABD1YXE6_9MARC</name>
<protein>
    <submittedName>
        <fullName evidence="1">Uncharacterized protein</fullName>
    </submittedName>
</protein>
<dbReference type="AlphaFoldDB" id="A0ABD1YXE6"/>
<evidence type="ECO:0000313" key="2">
    <source>
        <dbReference type="Proteomes" id="UP001605036"/>
    </source>
</evidence>
<proteinExistence type="predicted"/>
<accession>A0ABD1YXE6</accession>
<reference evidence="1 2" key="1">
    <citation type="submission" date="2024-09" db="EMBL/GenBank/DDBJ databases">
        <title>Chromosome-scale assembly of Riccia fluitans.</title>
        <authorList>
            <person name="Paukszto L."/>
            <person name="Sawicki J."/>
            <person name="Karawczyk K."/>
            <person name="Piernik-Szablinska J."/>
            <person name="Szczecinska M."/>
            <person name="Mazdziarz M."/>
        </authorList>
    </citation>
    <scope>NUCLEOTIDE SEQUENCE [LARGE SCALE GENOMIC DNA]</scope>
    <source>
        <strain evidence="1">Rf_01</strain>
        <tissue evidence="1">Aerial parts of the thallus</tissue>
    </source>
</reference>